<evidence type="ECO:0000313" key="2">
    <source>
        <dbReference type="EMBL" id="SVB61739.1"/>
    </source>
</evidence>
<accession>A0A382FGG9</accession>
<dbReference type="Gene3D" id="3.30.1330.40">
    <property type="entry name" value="RutC-like"/>
    <property type="match status" value="1"/>
</dbReference>
<dbReference type="AlphaFoldDB" id="A0A382FGG9"/>
<dbReference type="EMBL" id="UINC01049676">
    <property type="protein sequence ID" value="SVB61739.1"/>
    <property type="molecule type" value="Genomic_DNA"/>
</dbReference>
<dbReference type="InterPro" id="IPR035959">
    <property type="entry name" value="RutC-like_sf"/>
</dbReference>
<sequence>MFRGAAALVLSVAIIACQPSSVPQADVAPLLEQSAAPEYMNPNPRAPYSEGVRYGGLLFLAGKTGGGGDPGVQPETRRALESISDALQRFGSSIDRVVKCTVFLVDMAEWGAMNEVYAEFFPENKPARTAVGISLGGDNRVEIECIAAA</sequence>
<gene>
    <name evidence="2" type="ORF">METZ01_LOCUS214593</name>
</gene>
<dbReference type="InterPro" id="IPR006175">
    <property type="entry name" value="YjgF/YER057c/UK114"/>
</dbReference>
<comment type="similarity">
    <text evidence="1">Belongs to the RutC family.</text>
</comment>
<dbReference type="SUPFAM" id="SSF55298">
    <property type="entry name" value="YjgF-like"/>
    <property type="match status" value="1"/>
</dbReference>
<evidence type="ECO:0000256" key="1">
    <source>
        <dbReference type="ARBA" id="ARBA00010552"/>
    </source>
</evidence>
<reference evidence="2" key="1">
    <citation type="submission" date="2018-05" db="EMBL/GenBank/DDBJ databases">
        <authorList>
            <person name="Lanie J.A."/>
            <person name="Ng W.-L."/>
            <person name="Kazmierczak K.M."/>
            <person name="Andrzejewski T.M."/>
            <person name="Davidsen T.M."/>
            <person name="Wayne K.J."/>
            <person name="Tettelin H."/>
            <person name="Glass J.I."/>
            <person name="Rusch D."/>
            <person name="Podicherti R."/>
            <person name="Tsui H.-C.T."/>
            <person name="Winkler M.E."/>
        </authorList>
    </citation>
    <scope>NUCLEOTIDE SEQUENCE</scope>
</reference>
<dbReference type="GO" id="GO:0005829">
    <property type="term" value="C:cytosol"/>
    <property type="evidence" value="ECO:0007669"/>
    <property type="project" value="TreeGrafter"/>
</dbReference>
<protein>
    <submittedName>
        <fullName evidence="2">Uncharacterized protein</fullName>
    </submittedName>
</protein>
<proteinExistence type="inferred from homology"/>
<organism evidence="2">
    <name type="scientific">marine metagenome</name>
    <dbReference type="NCBI Taxonomy" id="408172"/>
    <lineage>
        <taxon>unclassified sequences</taxon>
        <taxon>metagenomes</taxon>
        <taxon>ecological metagenomes</taxon>
    </lineage>
</organism>
<dbReference type="PROSITE" id="PS51257">
    <property type="entry name" value="PROKAR_LIPOPROTEIN"/>
    <property type="match status" value="1"/>
</dbReference>
<dbReference type="PANTHER" id="PTHR11803:SF58">
    <property type="entry name" value="PROTEIN HMF1-RELATED"/>
    <property type="match status" value="1"/>
</dbReference>
<dbReference type="Pfam" id="PF01042">
    <property type="entry name" value="Ribonuc_L-PSP"/>
    <property type="match status" value="1"/>
</dbReference>
<dbReference type="PANTHER" id="PTHR11803">
    <property type="entry name" value="2-IMINOBUTANOATE/2-IMINOPROPANOATE DEAMINASE RIDA"/>
    <property type="match status" value="1"/>
</dbReference>
<dbReference type="CDD" id="cd00448">
    <property type="entry name" value="YjgF_YER057c_UK114_family"/>
    <property type="match status" value="1"/>
</dbReference>
<name>A0A382FGG9_9ZZZZ</name>
<dbReference type="GO" id="GO:0019239">
    <property type="term" value="F:deaminase activity"/>
    <property type="evidence" value="ECO:0007669"/>
    <property type="project" value="TreeGrafter"/>
</dbReference>